<dbReference type="InParanoid" id="A0A1E1KXY6"/>
<dbReference type="STRING" id="914237.A0A1E1KXY6"/>
<dbReference type="InterPro" id="IPR024607">
    <property type="entry name" value="Sulfatase_CS"/>
</dbReference>
<dbReference type="PROSITE" id="PS00523">
    <property type="entry name" value="SULFATASE_1"/>
    <property type="match status" value="1"/>
</dbReference>
<accession>A0A1E1KXY6</accession>
<comment type="caution">
    <text evidence="9">The sequence shown here is derived from an EMBL/GenBank/DDBJ whole genome shotgun (WGS) entry which is preliminary data.</text>
</comment>
<sequence length="568" mass="64401">MRWLHLTLLTSSVASANATTFGSNRQVLGNGGDINSTFNKSKQNIVFVLTDDQDVHLSSLDYMPFVKKHFLDQGTYFNKHYCTTAVCCPSRVTLWTGKAAHNTNITHVNPPYGGYPKFVTQGFNEAYLPVWLQQAGYNTYYTGKLFNVHTVDNYKKPYAARFTASDFLLDPYTYNYMNSTFQYTGETPKSYMRGTDNPFFLTIAPIAPHANIEMNGSILDEGHTFELGSPVPAKRHQHLFKGEKVPRSASFNPDEPSGANWILDLKQQNQTVVEYNDHFYRQRLRALQAVDEMVNGLFESLETHGILENTYIIYSSDNGFHIGQHRLQPGKSCGYEEDINIPLIIRGPGIGGGYTTDIVTTHTDLAPTFFDLLGIPQRDDFDGSSIPVTKARIEIAQERRRSTSMLSTGALLVGKANMTNNTYKAIRILVPEYNLYYSIWCNNEHELYDMDADPSQMHNLLSISHSTEHKIAGLPITKVITRLDSLLFVLKSCKGITCQQPWNQLHPKGDVSNVEDALSERFDHFYEVEQQRIKYSFCSNEYLIDAEGPMFENQGSVFRDGLTWYECV</sequence>
<dbReference type="GO" id="GO:0018958">
    <property type="term" value="P:phenol-containing compound metabolic process"/>
    <property type="evidence" value="ECO:0007669"/>
    <property type="project" value="InterPro"/>
</dbReference>
<evidence type="ECO:0000256" key="4">
    <source>
        <dbReference type="ARBA" id="ARBA00023180"/>
    </source>
</evidence>
<protein>
    <recommendedName>
        <fullName evidence="5">Arylsulfatase</fullName>
        <shortName evidence="5">AS</shortName>
        <ecNumber evidence="5">3.1.6.1</ecNumber>
    </recommendedName>
    <alternativeName>
        <fullName evidence="5">Aryl-sulfate sulphohydrolase</fullName>
    </alternativeName>
</protein>
<evidence type="ECO:0000256" key="1">
    <source>
        <dbReference type="ARBA" id="ARBA00008779"/>
    </source>
</evidence>
<evidence type="ECO:0000259" key="8">
    <source>
        <dbReference type="Pfam" id="PF00884"/>
    </source>
</evidence>
<dbReference type="EC" id="3.1.6.1" evidence="5"/>
<evidence type="ECO:0000256" key="5">
    <source>
        <dbReference type="PIRNR" id="PIRNR000972"/>
    </source>
</evidence>
<dbReference type="PANTHER" id="PTHR43108:SF8">
    <property type="entry name" value="SD21168P"/>
    <property type="match status" value="1"/>
</dbReference>
<organism evidence="9 10">
    <name type="scientific">Rhynchosporium graminicola</name>
    <dbReference type="NCBI Taxonomy" id="2792576"/>
    <lineage>
        <taxon>Eukaryota</taxon>
        <taxon>Fungi</taxon>
        <taxon>Dikarya</taxon>
        <taxon>Ascomycota</taxon>
        <taxon>Pezizomycotina</taxon>
        <taxon>Leotiomycetes</taxon>
        <taxon>Helotiales</taxon>
        <taxon>Ploettnerulaceae</taxon>
        <taxon>Rhynchosporium</taxon>
    </lineage>
</organism>
<name>A0A1E1KXY6_9HELO</name>
<feature type="modified residue" description="3-oxoalanine (Cys)" evidence="6">
    <location>
        <position position="87"/>
    </location>
</feature>
<dbReference type="SUPFAM" id="SSF53649">
    <property type="entry name" value="Alkaline phosphatase-like"/>
    <property type="match status" value="1"/>
</dbReference>
<gene>
    <name evidence="9" type="ORF">RCO7_05459</name>
</gene>
<reference evidence="10" key="1">
    <citation type="submission" date="2016-03" db="EMBL/GenBank/DDBJ databases">
        <authorList>
            <person name="Ploux O."/>
        </authorList>
    </citation>
    <scope>NUCLEOTIDE SEQUENCE [LARGE SCALE GENOMIC DNA]</scope>
    <source>
        <strain evidence="10">UK7</strain>
    </source>
</reference>
<comment type="catalytic activity">
    <reaction evidence="5">
        <text>an aryl sulfate + H2O = a phenol + sulfate + H(+)</text>
        <dbReference type="Rhea" id="RHEA:17261"/>
        <dbReference type="ChEBI" id="CHEBI:15377"/>
        <dbReference type="ChEBI" id="CHEBI:15378"/>
        <dbReference type="ChEBI" id="CHEBI:16189"/>
        <dbReference type="ChEBI" id="CHEBI:33853"/>
        <dbReference type="ChEBI" id="CHEBI:140317"/>
        <dbReference type="EC" id="3.1.6.1"/>
    </reaction>
</comment>
<comment type="PTM">
    <text evidence="6">The conversion to 3-oxoalanine (also known as C-formylglycine, FGly), of a serine or cysteine residue in prokaryotes and of a cysteine residue in eukaryotes, is critical for catalytic activity.</text>
</comment>
<dbReference type="Proteomes" id="UP000178129">
    <property type="component" value="Unassembled WGS sequence"/>
</dbReference>
<dbReference type="PANTHER" id="PTHR43108">
    <property type="entry name" value="N-ACETYLGLUCOSAMINE-6-SULFATASE FAMILY MEMBER"/>
    <property type="match status" value="1"/>
</dbReference>
<dbReference type="InterPro" id="IPR012083">
    <property type="entry name" value="Arylsulfatase"/>
</dbReference>
<keyword evidence="3 5" id="KW-0378">Hydrolase</keyword>
<keyword evidence="2 7" id="KW-0732">Signal</keyword>
<dbReference type="Pfam" id="PF00884">
    <property type="entry name" value="Sulfatase"/>
    <property type="match status" value="1"/>
</dbReference>
<evidence type="ECO:0000256" key="2">
    <source>
        <dbReference type="ARBA" id="ARBA00022729"/>
    </source>
</evidence>
<evidence type="ECO:0000313" key="10">
    <source>
        <dbReference type="Proteomes" id="UP000178129"/>
    </source>
</evidence>
<keyword evidence="4" id="KW-0325">Glycoprotein</keyword>
<dbReference type="InterPro" id="IPR017850">
    <property type="entry name" value="Alkaline_phosphatase_core_sf"/>
</dbReference>
<evidence type="ECO:0000256" key="7">
    <source>
        <dbReference type="SAM" id="SignalP"/>
    </source>
</evidence>
<proteinExistence type="inferred from homology"/>
<evidence type="ECO:0000256" key="3">
    <source>
        <dbReference type="ARBA" id="ARBA00022801"/>
    </source>
</evidence>
<dbReference type="GO" id="GO:0008449">
    <property type="term" value="F:N-acetylglucosamine-6-sulfatase activity"/>
    <property type="evidence" value="ECO:0007669"/>
    <property type="project" value="TreeGrafter"/>
</dbReference>
<dbReference type="InterPro" id="IPR000917">
    <property type="entry name" value="Sulfatase_N"/>
</dbReference>
<dbReference type="PIRSF" id="PIRSF000972">
    <property type="entry name" value="Arylsulf_plant"/>
    <property type="match status" value="1"/>
</dbReference>
<evidence type="ECO:0000313" key="9">
    <source>
        <dbReference type="EMBL" id="CZT01980.1"/>
    </source>
</evidence>
<keyword evidence="10" id="KW-1185">Reference proteome</keyword>
<dbReference type="GO" id="GO:0004065">
    <property type="term" value="F:arylsulfatase activity"/>
    <property type="evidence" value="ECO:0007669"/>
    <property type="project" value="UniProtKB-UniRule"/>
</dbReference>
<evidence type="ECO:0000256" key="6">
    <source>
        <dbReference type="PIRSR" id="PIRSR000972-50"/>
    </source>
</evidence>
<dbReference type="Gene3D" id="3.40.720.10">
    <property type="entry name" value="Alkaline Phosphatase, subunit A"/>
    <property type="match status" value="1"/>
</dbReference>
<dbReference type="GO" id="GO:0005539">
    <property type="term" value="F:glycosaminoglycan binding"/>
    <property type="evidence" value="ECO:0007669"/>
    <property type="project" value="TreeGrafter"/>
</dbReference>
<feature type="signal peptide" evidence="7">
    <location>
        <begin position="1"/>
        <end position="18"/>
    </location>
</feature>
<dbReference type="AlphaFoldDB" id="A0A1E1KXY6"/>
<dbReference type="CDD" id="cd16147">
    <property type="entry name" value="G6S"/>
    <property type="match status" value="1"/>
</dbReference>
<comment type="similarity">
    <text evidence="1 5">Belongs to the sulfatase family.</text>
</comment>
<feature type="chain" id="PRO_5009446480" description="Arylsulfatase" evidence="7">
    <location>
        <begin position="19"/>
        <end position="568"/>
    </location>
</feature>
<feature type="domain" description="Sulfatase N-terminal" evidence="8">
    <location>
        <begin position="43"/>
        <end position="375"/>
    </location>
</feature>
<dbReference type="EMBL" id="FJUW01000023">
    <property type="protein sequence ID" value="CZT01980.1"/>
    <property type="molecule type" value="Genomic_DNA"/>
</dbReference>